<keyword evidence="4" id="KW-1185">Reference proteome</keyword>
<keyword evidence="1" id="KW-0175">Coiled coil</keyword>
<comment type="caution">
    <text evidence="3">The sequence shown here is derived from an EMBL/GenBank/DDBJ whole genome shotgun (WGS) entry which is preliminary data.</text>
</comment>
<dbReference type="Gene3D" id="3.30.420.10">
    <property type="entry name" value="Ribonuclease H-like superfamily/Ribonuclease H"/>
    <property type="match status" value="1"/>
</dbReference>
<dbReference type="Pfam" id="PF13276">
    <property type="entry name" value="HTH_21"/>
    <property type="match status" value="1"/>
</dbReference>
<dbReference type="InterPro" id="IPR048020">
    <property type="entry name" value="Transpos_IS3"/>
</dbReference>
<evidence type="ECO:0000313" key="3">
    <source>
        <dbReference type="EMBL" id="THU04610.1"/>
    </source>
</evidence>
<dbReference type="InterPro" id="IPR025948">
    <property type="entry name" value="HTH-like_dom"/>
</dbReference>
<sequence length="389" mass="44469">MTKRRARRDFDDAFRLQVATMVVEQGLSQSQVCQDMDLSRSAVSRWVNQLRQEKMGRTGPGKPITPEQLRIRELEKQLRELESDNALLKKASGLLCPANQVMDKLITELAKKAPLTKLCALLGVSRSGLYARRTRQNRANQICADAVRVKATFEASDQTYGSRRISQALQAQGLRIGRHRARTLMQKHSLRARWKRKFVHTTDSHHHLLIAGNVLARQFTPTAPDTAWVCDITYIRTGSGWLYLAAVMDLYARRIVGWAMASSMHAQLVGCALQMAINSRNPKPGLIVHSDRGSQYASAQYSQLLAKHQLIASMSRKGNCWDNAVMERFFLNLKMERTWRKTYANHQEARCDIADYIVNFYNRVRLHSTLGYCSPAMYERKFRQTQQPT</sequence>
<dbReference type="GO" id="GO:0006313">
    <property type="term" value="P:DNA transposition"/>
    <property type="evidence" value="ECO:0007669"/>
    <property type="project" value="InterPro"/>
</dbReference>
<evidence type="ECO:0000259" key="2">
    <source>
        <dbReference type="PROSITE" id="PS50994"/>
    </source>
</evidence>
<dbReference type="Pfam" id="PF13333">
    <property type="entry name" value="rve_2"/>
    <property type="match status" value="1"/>
</dbReference>
<dbReference type="RefSeq" id="WP_136572506.1">
    <property type="nucleotide sequence ID" value="NZ_STFG01000002.1"/>
</dbReference>
<dbReference type="PROSITE" id="PS50994">
    <property type="entry name" value="INTEGRASE"/>
    <property type="match status" value="1"/>
</dbReference>
<dbReference type="InterPro" id="IPR001584">
    <property type="entry name" value="Integrase_cat-core"/>
</dbReference>
<name>A0A4S8FAW3_9BURK</name>
<dbReference type="Pfam" id="PF01527">
    <property type="entry name" value="HTH_Tnp_1"/>
    <property type="match status" value="1"/>
</dbReference>
<dbReference type="AlphaFoldDB" id="A0A4S8FAW3"/>
<dbReference type="GO" id="GO:0003677">
    <property type="term" value="F:DNA binding"/>
    <property type="evidence" value="ECO:0007669"/>
    <property type="project" value="InterPro"/>
</dbReference>
<proteinExistence type="predicted"/>
<dbReference type="InterPro" id="IPR012337">
    <property type="entry name" value="RNaseH-like_sf"/>
</dbReference>
<evidence type="ECO:0000313" key="4">
    <source>
        <dbReference type="Proteomes" id="UP000308917"/>
    </source>
</evidence>
<gene>
    <name evidence="3" type="ORF">E9531_04315</name>
</gene>
<dbReference type="InterPro" id="IPR009057">
    <property type="entry name" value="Homeodomain-like_sf"/>
</dbReference>
<protein>
    <submittedName>
        <fullName evidence="3">IS3 family transposase</fullName>
    </submittedName>
</protein>
<dbReference type="Pfam" id="PF00665">
    <property type="entry name" value="rve"/>
    <property type="match status" value="1"/>
</dbReference>
<feature type="domain" description="Integrase catalytic" evidence="2">
    <location>
        <begin position="220"/>
        <end position="382"/>
    </location>
</feature>
<evidence type="ECO:0000256" key="1">
    <source>
        <dbReference type="SAM" id="Coils"/>
    </source>
</evidence>
<dbReference type="Gene3D" id="1.10.10.60">
    <property type="entry name" value="Homeodomain-like"/>
    <property type="match status" value="1"/>
</dbReference>
<dbReference type="PANTHER" id="PTHR46889">
    <property type="entry name" value="TRANSPOSASE INSF FOR INSERTION SEQUENCE IS3B-RELATED"/>
    <property type="match status" value="1"/>
</dbReference>
<reference evidence="3 4" key="1">
    <citation type="journal article" date="2015" name="Antonie Van Leeuwenhoek">
        <title>Lampropedia puyangensis sp. nov., isolated from symptomatic bark of Populus ? euramericana canker and emended description of Lampropedia hyalina (Ehrenberg 1832) Lee et al. 2004.</title>
        <authorList>
            <person name="Li Y."/>
            <person name="Wang T."/>
            <person name="Piao C.G."/>
            <person name="Wang L.F."/>
            <person name="Tian G.Z."/>
            <person name="Zhu T.H."/>
            <person name="Guo M.W."/>
        </authorList>
    </citation>
    <scope>NUCLEOTIDE SEQUENCE [LARGE SCALE GENOMIC DNA]</scope>
    <source>
        <strain evidence="3 4">2-bin</strain>
    </source>
</reference>
<dbReference type="EMBL" id="STFG01000002">
    <property type="protein sequence ID" value="THU04610.1"/>
    <property type="molecule type" value="Genomic_DNA"/>
</dbReference>
<dbReference type="SUPFAM" id="SSF53098">
    <property type="entry name" value="Ribonuclease H-like"/>
    <property type="match status" value="1"/>
</dbReference>
<dbReference type="GO" id="GO:0004803">
    <property type="term" value="F:transposase activity"/>
    <property type="evidence" value="ECO:0007669"/>
    <property type="project" value="InterPro"/>
</dbReference>
<organism evidence="3 4">
    <name type="scientific">Lampropedia puyangensis</name>
    <dbReference type="NCBI Taxonomy" id="1330072"/>
    <lineage>
        <taxon>Bacteria</taxon>
        <taxon>Pseudomonadati</taxon>
        <taxon>Pseudomonadota</taxon>
        <taxon>Betaproteobacteria</taxon>
        <taxon>Burkholderiales</taxon>
        <taxon>Comamonadaceae</taxon>
        <taxon>Lampropedia</taxon>
    </lineage>
</organism>
<dbReference type="InterPro" id="IPR036397">
    <property type="entry name" value="RNaseH_sf"/>
</dbReference>
<feature type="coiled-coil region" evidence="1">
    <location>
        <begin position="64"/>
        <end position="91"/>
    </location>
</feature>
<dbReference type="OrthoDB" id="9765502at2"/>
<dbReference type="GO" id="GO:0015074">
    <property type="term" value="P:DNA integration"/>
    <property type="evidence" value="ECO:0007669"/>
    <property type="project" value="InterPro"/>
</dbReference>
<dbReference type="InterPro" id="IPR002514">
    <property type="entry name" value="Transposase_8"/>
</dbReference>
<dbReference type="PANTHER" id="PTHR46889:SF4">
    <property type="entry name" value="TRANSPOSASE INSO FOR INSERTION SEQUENCE ELEMENT IS911B-RELATED"/>
    <property type="match status" value="1"/>
</dbReference>
<dbReference type="Proteomes" id="UP000308917">
    <property type="component" value="Unassembled WGS sequence"/>
</dbReference>
<dbReference type="SUPFAM" id="SSF46689">
    <property type="entry name" value="Homeodomain-like"/>
    <property type="match status" value="1"/>
</dbReference>
<accession>A0A4S8FAW3</accession>
<dbReference type="NCBIfam" id="NF033516">
    <property type="entry name" value="transpos_IS3"/>
    <property type="match status" value="1"/>
</dbReference>
<dbReference type="InterPro" id="IPR050900">
    <property type="entry name" value="Transposase_IS3/IS150/IS904"/>
</dbReference>